<dbReference type="EMBL" id="SDIL01000022">
    <property type="protein sequence ID" value="RXK40113.1"/>
    <property type="molecule type" value="Genomic_DNA"/>
</dbReference>
<dbReference type="SUPFAM" id="SSF52343">
    <property type="entry name" value="Ferredoxin reductase-like, C-terminal NADP-linked domain"/>
    <property type="match status" value="1"/>
</dbReference>
<protein>
    <recommendedName>
        <fullName evidence="3">ferric-chelate reductase (NADPH)</fullName>
        <ecNumber evidence="3">1.16.1.9</ecNumber>
    </recommendedName>
</protein>
<evidence type="ECO:0000313" key="16">
    <source>
        <dbReference type="EMBL" id="RXK40113.1"/>
    </source>
</evidence>
<dbReference type="SFLD" id="SFLDS00052">
    <property type="entry name" value="Ferric_Reductase_Domain"/>
    <property type="match status" value="1"/>
</dbReference>
<dbReference type="SFLD" id="SFLDG01168">
    <property type="entry name" value="Ferric_reductase_subgroup_(FRE"/>
    <property type="match status" value="1"/>
</dbReference>
<evidence type="ECO:0000256" key="9">
    <source>
        <dbReference type="ARBA" id="ARBA00023002"/>
    </source>
</evidence>
<evidence type="ECO:0000256" key="11">
    <source>
        <dbReference type="ARBA" id="ARBA00023136"/>
    </source>
</evidence>
<gene>
    <name evidence="16" type="ORF">M231_02570</name>
</gene>
<dbReference type="EC" id="1.16.1.9" evidence="3"/>
<dbReference type="InParanoid" id="A0A4Q1BQB8"/>
<dbReference type="GO" id="GO:0005886">
    <property type="term" value="C:plasma membrane"/>
    <property type="evidence" value="ECO:0007669"/>
    <property type="project" value="UniProtKB-SubCell"/>
</dbReference>
<dbReference type="PANTHER" id="PTHR32361">
    <property type="entry name" value="FERRIC/CUPRIC REDUCTASE TRANSMEMBRANE COMPONENT"/>
    <property type="match status" value="1"/>
</dbReference>
<feature type="transmembrane region" description="Helical" evidence="14">
    <location>
        <begin position="208"/>
        <end position="230"/>
    </location>
</feature>
<evidence type="ECO:0000259" key="15">
    <source>
        <dbReference type="PROSITE" id="PS51384"/>
    </source>
</evidence>
<evidence type="ECO:0000256" key="3">
    <source>
        <dbReference type="ARBA" id="ARBA00012668"/>
    </source>
</evidence>
<evidence type="ECO:0000256" key="14">
    <source>
        <dbReference type="SAM" id="Phobius"/>
    </source>
</evidence>
<dbReference type="InterPro" id="IPR017938">
    <property type="entry name" value="Riboflavin_synthase-like_b-brl"/>
</dbReference>
<comment type="similarity">
    <text evidence="2">Belongs to the ferric reductase (FRE) family.</text>
</comment>
<sequence>MSSVNLHGRYIPIPTQFQVYQSYTVDPQWQITFTIIWTSILVFTTLLSLPYAFRAVGTGRWWQAWSITESDTPSRSSVVEEHVEPAPIPETNFFSRSLNAGYAVWQSAALFTPPLPSLRVWKYQVADCCRRAYFSLSFSQIFIVLAYTGIVIACIVKGVDLTSNSNRAGFVGLATLPVILTLSLKSPLPVPVFLPTLSYEHYNFLHRWAGRVLFLAVTIHGSLWINQFIYYKEYDELSADKTIRGLLAYGLLGGIVITSLKPVRRLCYQVFWIAHISLFVGFFAAICYHTPYAIPWVTACAGIYAYDLVVRMIRFRIKDAILVPVDNTLTMVHIPDCNSGWLPTQHVNLRILRGTGLFESHPFTITNAPSSSSRGITLYAKVAGDWTRRVHNMAREVVQDVLVNHPGKRVLCMLDGPYGGLKLDLGAVESVLLVGGGSGITFVLGSIEEALSARKAGGRTRNVDVAWVVRDLSTIHALAPTLSHLRKRAEIIGLRIQYQLYLTDPPSPLPPILDSLRDCSTISPYRPEVAQLVRAALPLPNAKDVEAASEKHGGGLAVVACGPEGLVMEGKNAVAGLGIGERVACGGVHFHAETYAL</sequence>
<dbReference type="InterPro" id="IPR013130">
    <property type="entry name" value="Fe3_Rdtase_TM_dom"/>
</dbReference>
<keyword evidence="12" id="KW-0325">Glycoprotein</keyword>
<evidence type="ECO:0000313" key="17">
    <source>
        <dbReference type="Proteomes" id="UP000289152"/>
    </source>
</evidence>
<keyword evidence="8 14" id="KW-1133">Transmembrane helix</keyword>
<evidence type="ECO:0000256" key="2">
    <source>
        <dbReference type="ARBA" id="ARBA00006278"/>
    </source>
</evidence>
<dbReference type="InterPro" id="IPR013121">
    <property type="entry name" value="Fe_red_NAD-bd_6"/>
</dbReference>
<dbReference type="GO" id="GO:0015677">
    <property type="term" value="P:copper ion import"/>
    <property type="evidence" value="ECO:0007669"/>
    <property type="project" value="TreeGrafter"/>
</dbReference>
<dbReference type="CDD" id="cd06186">
    <property type="entry name" value="NOX_Duox_like_FAD_NADP"/>
    <property type="match status" value="1"/>
</dbReference>
<feature type="transmembrane region" description="Helical" evidence="14">
    <location>
        <begin position="168"/>
        <end position="188"/>
    </location>
</feature>
<dbReference type="OrthoDB" id="3944240at2759"/>
<evidence type="ECO:0000256" key="8">
    <source>
        <dbReference type="ARBA" id="ARBA00022989"/>
    </source>
</evidence>
<dbReference type="AlphaFoldDB" id="A0A4Q1BQB8"/>
<evidence type="ECO:0000256" key="7">
    <source>
        <dbReference type="ARBA" id="ARBA00022982"/>
    </source>
</evidence>
<evidence type="ECO:0000256" key="5">
    <source>
        <dbReference type="ARBA" id="ARBA00022475"/>
    </source>
</evidence>
<organism evidence="16 17">
    <name type="scientific">Tremella mesenterica</name>
    <name type="common">Jelly fungus</name>
    <dbReference type="NCBI Taxonomy" id="5217"/>
    <lineage>
        <taxon>Eukaryota</taxon>
        <taxon>Fungi</taxon>
        <taxon>Dikarya</taxon>
        <taxon>Basidiomycota</taxon>
        <taxon>Agaricomycotina</taxon>
        <taxon>Tremellomycetes</taxon>
        <taxon>Tremellales</taxon>
        <taxon>Tremellaceae</taxon>
        <taxon>Tremella</taxon>
    </lineage>
</organism>
<dbReference type="GO" id="GO:0052851">
    <property type="term" value="F:ferric-chelate reductase (NADPH) activity"/>
    <property type="evidence" value="ECO:0007669"/>
    <property type="project" value="UniProtKB-EC"/>
</dbReference>
<evidence type="ECO:0000256" key="13">
    <source>
        <dbReference type="ARBA" id="ARBA00048483"/>
    </source>
</evidence>
<dbReference type="Pfam" id="PF01794">
    <property type="entry name" value="Ferric_reduct"/>
    <property type="match status" value="1"/>
</dbReference>
<keyword evidence="11 14" id="KW-0472">Membrane</keyword>
<dbReference type="VEuPathDB" id="FungiDB:TREMEDRAFT_38393"/>
<feature type="transmembrane region" description="Helical" evidence="14">
    <location>
        <begin position="132"/>
        <end position="156"/>
    </location>
</feature>
<dbReference type="Gene3D" id="3.40.50.80">
    <property type="entry name" value="Nucleotide-binding domain of ferredoxin-NADP reductase (FNR) module"/>
    <property type="match status" value="1"/>
</dbReference>
<dbReference type="SUPFAM" id="SSF63380">
    <property type="entry name" value="Riboflavin synthase domain-like"/>
    <property type="match status" value="1"/>
</dbReference>
<comment type="subcellular location">
    <subcellularLocation>
        <location evidence="1">Cell membrane</location>
        <topology evidence="1">Multi-pass membrane protein</topology>
    </subcellularLocation>
</comment>
<dbReference type="InterPro" id="IPR039261">
    <property type="entry name" value="FNR_nucleotide-bd"/>
</dbReference>
<feature type="transmembrane region" description="Helical" evidence="14">
    <location>
        <begin position="31"/>
        <end position="53"/>
    </location>
</feature>
<dbReference type="InterPro" id="IPR017927">
    <property type="entry name" value="FAD-bd_FR_type"/>
</dbReference>
<dbReference type="GO" id="GO:0006826">
    <property type="term" value="P:iron ion transport"/>
    <property type="evidence" value="ECO:0007669"/>
    <property type="project" value="TreeGrafter"/>
</dbReference>
<dbReference type="PROSITE" id="PS51384">
    <property type="entry name" value="FAD_FR"/>
    <property type="match status" value="1"/>
</dbReference>
<keyword evidence="10" id="KW-0406">Ion transport</keyword>
<feature type="transmembrane region" description="Helical" evidence="14">
    <location>
        <begin position="267"/>
        <end position="286"/>
    </location>
</feature>
<proteinExistence type="inferred from homology"/>
<keyword evidence="7" id="KW-0249">Electron transport</keyword>
<evidence type="ECO:0000256" key="4">
    <source>
        <dbReference type="ARBA" id="ARBA00022448"/>
    </source>
</evidence>
<keyword evidence="4" id="KW-0813">Transport</keyword>
<evidence type="ECO:0000256" key="10">
    <source>
        <dbReference type="ARBA" id="ARBA00023065"/>
    </source>
</evidence>
<feature type="transmembrane region" description="Helical" evidence="14">
    <location>
        <begin position="242"/>
        <end position="260"/>
    </location>
</feature>
<dbReference type="Pfam" id="PF08030">
    <property type="entry name" value="NAD_binding_6"/>
    <property type="match status" value="1"/>
</dbReference>
<accession>A0A4Q1BQB8</accession>
<dbReference type="InterPro" id="IPR013112">
    <property type="entry name" value="FAD-bd_8"/>
</dbReference>
<dbReference type="GO" id="GO:0006879">
    <property type="term" value="P:intracellular iron ion homeostasis"/>
    <property type="evidence" value="ECO:0007669"/>
    <property type="project" value="TreeGrafter"/>
</dbReference>
<dbReference type="STRING" id="5217.A0A4Q1BQB8"/>
<dbReference type="InterPro" id="IPR051410">
    <property type="entry name" value="Ferric/Cupric_Reductase"/>
</dbReference>
<evidence type="ECO:0000256" key="6">
    <source>
        <dbReference type="ARBA" id="ARBA00022692"/>
    </source>
</evidence>
<dbReference type="Pfam" id="PF08022">
    <property type="entry name" value="FAD_binding_8"/>
    <property type="match status" value="1"/>
</dbReference>
<name>A0A4Q1BQB8_TREME</name>
<reference evidence="16 17" key="1">
    <citation type="submission" date="2016-06" db="EMBL/GenBank/DDBJ databases">
        <title>Evolution of pathogenesis and genome organization in the Tremellales.</title>
        <authorList>
            <person name="Cuomo C."/>
            <person name="Litvintseva A."/>
            <person name="Heitman J."/>
            <person name="Chen Y."/>
            <person name="Sun S."/>
            <person name="Springer D."/>
            <person name="Dromer F."/>
            <person name="Young S."/>
            <person name="Zeng Q."/>
            <person name="Chapman S."/>
            <person name="Gujja S."/>
            <person name="Saif S."/>
            <person name="Birren B."/>
        </authorList>
    </citation>
    <scope>NUCLEOTIDE SEQUENCE [LARGE SCALE GENOMIC DNA]</scope>
    <source>
        <strain evidence="16 17">ATCC 28783</strain>
    </source>
</reference>
<keyword evidence="6 14" id="KW-0812">Transmembrane</keyword>
<feature type="domain" description="FAD-binding FR-type" evidence="15">
    <location>
        <begin position="310"/>
        <end position="424"/>
    </location>
</feature>
<evidence type="ECO:0000256" key="1">
    <source>
        <dbReference type="ARBA" id="ARBA00004651"/>
    </source>
</evidence>
<dbReference type="PANTHER" id="PTHR32361:SF9">
    <property type="entry name" value="FERRIC REDUCTASE TRANSMEMBRANE COMPONENT 3-RELATED"/>
    <property type="match status" value="1"/>
</dbReference>
<evidence type="ECO:0000256" key="12">
    <source>
        <dbReference type="ARBA" id="ARBA00023180"/>
    </source>
</evidence>
<dbReference type="Proteomes" id="UP000289152">
    <property type="component" value="Unassembled WGS sequence"/>
</dbReference>
<keyword evidence="17" id="KW-1185">Reference proteome</keyword>
<keyword evidence="5" id="KW-1003">Cell membrane</keyword>
<keyword evidence="9" id="KW-0560">Oxidoreductase</keyword>
<comment type="caution">
    <text evidence="16">The sequence shown here is derived from an EMBL/GenBank/DDBJ whole genome shotgun (WGS) entry which is preliminary data.</text>
</comment>
<comment type="catalytic activity">
    <reaction evidence="13">
        <text>2 a Fe(II)-siderophore + NADP(+) + H(+) = 2 a Fe(III)-siderophore + NADPH</text>
        <dbReference type="Rhea" id="RHEA:28795"/>
        <dbReference type="Rhea" id="RHEA-COMP:11342"/>
        <dbReference type="Rhea" id="RHEA-COMP:11344"/>
        <dbReference type="ChEBI" id="CHEBI:15378"/>
        <dbReference type="ChEBI" id="CHEBI:29033"/>
        <dbReference type="ChEBI" id="CHEBI:29034"/>
        <dbReference type="ChEBI" id="CHEBI:57783"/>
        <dbReference type="ChEBI" id="CHEBI:58349"/>
        <dbReference type="EC" id="1.16.1.9"/>
    </reaction>
</comment>